<evidence type="ECO:0000256" key="3">
    <source>
        <dbReference type="ARBA" id="ARBA00022729"/>
    </source>
</evidence>
<dbReference type="InterPro" id="IPR038765">
    <property type="entry name" value="Papain-like_cys_pep_sf"/>
</dbReference>
<evidence type="ECO:0000313" key="7">
    <source>
        <dbReference type="EMBL" id="PSW05186.1"/>
    </source>
</evidence>
<evidence type="ECO:0000256" key="1">
    <source>
        <dbReference type="ARBA" id="ARBA00007074"/>
    </source>
</evidence>
<keyword evidence="8" id="KW-1185">Reference proteome</keyword>
<evidence type="ECO:0000313" key="8">
    <source>
        <dbReference type="Proteomes" id="UP000240904"/>
    </source>
</evidence>
<dbReference type="Proteomes" id="UP000240904">
    <property type="component" value="Unassembled WGS sequence"/>
</dbReference>
<evidence type="ECO:0000256" key="5">
    <source>
        <dbReference type="ARBA" id="ARBA00022807"/>
    </source>
</evidence>
<dbReference type="EMBL" id="PYMC01000006">
    <property type="protein sequence ID" value="PSW05186.1"/>
    <property type="molecule type" value="Genomic_DNA"/>
</dbReference>
<evidence type="ECO:0000256" key="4">
    <source>
        <dbReference type="ARBA" id="ARBA00022801"/>
    </source>
</evidence>
<evidence type="ECO:0000259" key="6">
    <source>
        <dbReference type="PROSITE" id="PS51935"/>
    </source>
</evidence>
<dbReference type="PROSITE" id="PS51935">
    <property type="entry name" value="NLPC_P60"/>
    <property type="match status" value="1"/>
</dbReference>
<accession>A0A2T3MYW5</accession>
<keyword evidence="4" id="KW-0378">Hydrolase</keyword>
<dbReference type="PANTHER" id="PTHR47360">
    <property type="entry name" value="MUREIN DD-ENDOPEPTIDASE MEPS/MUREIN LD-CARBOXYPEPTIDASE"/>
    <property type="match status" value="1"/>
</dbReference>
<gene>
    <name evidence="7" type="ORF">C9I89_10390</name>
</gene>
<proteinExistence type="inferred from homology"/>
<dbReference type="OrthoDB" id="9807055at2"/>
<evidence type="ECO:0000256" key="2">
    <source>
        <dbReference type="ARBA" id="ARBA00022670"/>
    </source>
</evidence>
<dbReference type="InterPro" id="IPR000064">
    <property type="entry name" value="NLP_P60_dom"/>
</dbReference>
<dbReference type="PROSITE" id="PS51257">
    <property type="entry name" value="PROKAR_LIPOPROTEIN"/>
    <property type="match status" value="1"/>
</dbReference>
<dbReference type="InterPro" id="IPR052062">
    <property type="entry name" value="Murein_DD/LD_carboxypeptidase"/>
</dbReference>
<dbReference type="Gene3D" id="3.90.1720.10">
    <property type="entry name" value="endopeptidase domain like (from Nostoc punctiforme)"/>
    <property type="match status" value="1"/>
</dbReference>
<comment type="similarity">
    <text evidence="1">Belongs to the peptidase C40 family.</text>
</comment>
<dbReference type="Pfam" id="PF00877">
    <property type="entry name" value="NLPC_P60"/>
    <property type="match status" value="1"/>
</dbReference>
<protein>
    <recommendedName>
        <fullName evidence="6">NlpC/P60 domain-containing protein</fullName>
    </recommendedName>
</protein>
<dbReference type="GO" id="GO:0006508">
    <property type="term" value="P:proteolysis"/>
    <property type="evidence" value="ECO:0007669"/>
    <property type="project" value="UniProtKB-KW"/>
</dbReference>
<keyword evidence="2" id="KW-0645">Protease</keyword>
<dbReference type="GO" id="GO:0008234">
    <property type="term" value="F:cysteine-type peptidase activity"/>
    <property type="evidence" value="ECO:0007669"/>
    <property type="project" value="UniProtKB-KW"/>
</dbReference>
<keyword evidence="3" id="KW-0732">Signal</keyword>
<dbReference type="RefSeq" id="WP_107283287.1">
    <property type="nucleotide sequence ID" value="NZ_PYMC01000006.1"/>
</dbReference>
<organism evidence="7 8">
    <name type="scientific">Photobacterium lipolyticum</name>
    <dbReference type="NCBI Taxonomy" id="266810"/>
    <lineage>
        <taxon>Bacteria</taxon>
        <taxon>Pseudomonadati</taxon>
        <taxon>Pseudomonadota</taxon>
        <taxon>Gammaproteobacteria</taxon>
        <taxon>Vibrionales</taxon>
        <taxon>Vibrionaceae</taxon>
        <taxon>Photobacterium</taxon>
    </lineage>
</organism>
<sequence>MQNSVKNIYHKAWLGFLLSIIVGCSSTDSIQPPDSASQPADNAIYQDKKDRPLRSAEAYDPSGTFDYVYDAWKGTPYRLGGTSKRGIDCSAFVQVGYFSVYDKMLPRTTSELVKLGQSVSVTNAKEGDLVFFKTGYRLRHVGIYLGNSEFLHASTSQGVIISRLDNPYWRRAFWQVRRIN</sequence>
<dbReference type="AlphaFoldDB" id="A0A2T3MYW5"/>
<dbReference type="SUPFAM" id="SSF54001">
    <property type="entry name" value="Cysteine proteinases"/>
    <property type="match status" value="1"/>
</dbReference>
<feature type="domain" description="NlpC/P60" evidence="6">
    <location>
        <begin position="59"/>
        <end position="180"/>
    </location>
</feature>
<keyword evidence="5" id="KW-0788">Thiol protease</keyword>
<dbReference type="PANTHER" id="PTHR47360:SF1">
    <property type="entry name" value="ENDOPEPTIDASE NLPC-RELATED"/>
    <property type="match status" value="1"/>
</dbReference>
<comment type="caution">
    <text evidence="7">The sequence shown here is derived from an EMBL/GenBank/DDBJ whole genome shotgun (WGS) entry which is preliminary data.</text>
</comment>
<reference evidence="7 8" key="1">
    <citation type="submission" date="2018-03" db="EMBL/GenBank/DDBJ databases">
        <title>Whole genome sequencing of Histamine producing bacteria.</title>
        <authorList>
            <person name="Butler K."/>
        </authorList>
    </citation>
    <scope>NUCLEOTIDE SEQUENCE [LARGE SCALE GENOMIC DNA]</scope>
    <source>
        <strain evidence="7 8">DSM 16190</strain>
    </source>
</reference>
<name>A0A2T3MYW5_9GAMM</name>